<dbReference type="InterPro" id="IPR012094">
    <property type="entry name" value="tRNA_Ile_lys_synt"/>
</dbReference>
<keyword evidence="9" id="KW-1185">Reference proteome</keyword>
<dbReference type="SUPFAM" id="SSF52402">
    <property type="entry name" value="Adenine nucleotide alpha hydrolases-like"/>
    <property type="match status" value="1"/>
</dbReference>
<evidence type="ECO:0000313" key="9">
    <source>
        <dbReference type="Proteomes" id="UP000281343"/>
    </source>
</evidence>
<dbReference type="PANTHER" id="PTHR43033">
    <property type="entry name" value="TRNA(ILE)-LYSIDINE SYNTHASE-RELATED"/>
    <property type="match status" value="1"/>
</dbReference>
<sequence>MPDPGGGRTSLSDLSIGVRRALRHGRPWLHLSIETRFAATLERLLAGRPGRCIGVAVSGGSDSLALLTLAADWARAQPTPPEVQAITVDHGLRAESAEEAAWVAARAQDLGAAHVTLSWRGWDGQGNLQARARAARYRLMADWARAERPEISAILLGHTRDDLAETFLMRLARGSGVDGLSAMAETTRDQGIPFLRPLLAERRKALRDMLKARGLGWRDDPGNDDPRFDRVRMRQALDLLGPLGLTTDRLAETARQLARARTALEARCAETAARIATEPLPGVIALARPDFAATERETQLRLMAHGLSRLSSAPYRPRLKTLETALDDALAGRGATLHGGQVVATASHIFVVREHAAVAGLETPADGTALWDNRWQARGARLQGCTIRALGPDGASKIDRPATLPHAALTSYPGIWSGESLVAAPELWHAPLCQASYAPQARFHRTILSH</sequence>
<evidence type="ECO:0000256" key="2">
    <source>
        <dbReference type="ARBA" id="ARBA00022694"/>
    </source>
</evidence>
<comment type="catalytic activity">
    <reaction evidence="5 6">
        <text>cytidine(34) in tRNA(Ile2) + L-lysine + ATP = lysidine(34) in tRNA(Ile2) + AMP + diphosphate + H(+)</text>
        <dbReference type="Rhea" id="RHEA:43744"/>
        <dbReference type="Rhea" id="RHEA-COMP:10625"/>
        <dbReference type="Rhea" id="RHEA-COMP:10670"/>
        <dbReference type="ChEBI" id="CHEBI:15378"/>
        <dbReference type="ChEBI" id="CHEBI:30616"/>
        <dbReference type="ChEBI" id="CHEBI:32551"/>
        <dbReference type="ChEBI" id="CHEBI:33019"/>
        <dbReference type="ChEBI" id="CHEBI:82748"/>
        <dbReference type="ChEBI" id="CHEBI:83665"/>
        <dbReference type="ChEBI" id="CHEBI:456215"/>
        <dbReference type="EC" id="6.3.4.19"/>
    </reaction>
</comment>
<organism evidence="8 9">
    <name type="scientific">Rhodophyticola porphyridii</name>
    <dbReference type="NCBI Taxonomy" id="1852017"/>
    <lineage>
        <taxon>Bacteria</taxon>
        <taxon>Pseudomonadati</taxon>
        <taxon>Pseudomonadota</taxon>
        <taxon>Alphaproteobacteria</taxon>
        <taxon>Rhodobacterales</taxon>
        <taxon>Roseobacteraceae</taxon>
        <taxon>Rhodophyticola</taxon>
    </lineage>
</organism>
<dbReference type="GO" id="GO:0005737">
    <property type="term" value="C:cytoplasm"/>
    <property type="evidence" value="ECO:0007669"/>
    <property type="project" value="UniProtKB-SubCell"/>
</dbReference>
<comment type="function">
    <text evidence="6">Ligates lysine onto the cytidine present at position 34 of the AUA codon-specific tRNA(Ile) that contains the anticodon CAU, in an ATP-dependent manner. Cytidine is converted to lysidine, thus changing the amino acid specificity of the tRNA from methionine to isoleucine.</text>
</comment>
<keyword evidence="2 6" id="KW-0819">tRNA processing</keyword>
<evidence type="ECO:0000313" key="8">
    <source>
        <dbReference type="EMBL" id="RMA44020.1"/>
    </source>
</evidence>
<gene>
    <name evidence="6 8" type="primary">tilS</name>
    <name evidence="8" type="ORF">D9R08_03680</name>
</gene>
<dbReference type="InterPro" id="IPR014729">
    <property type="entry name" value="Rossmann-like_a/b/a_fold"/>
</dbReference>
<dbReference type="PANTHER" id="PTHR43033:SF1">
    <property type="entry name" value="TRNA(ILE)-LYSIDINE SYNTHASE-RELATED"/>
    <property type="match status" value="1"/>
</dbReference>
<keyword evidence="4 6" id="KW-0067">ATP-binding</keyword>
<dbReference type="InterPro" id="IPR012795">
    <property type="entry name" value="tRNA_Ile_lys_synt_N"/>
</dbReference>
<dbReference type="EMBL" id="RCNT01000001">
    <property type="protein sequence ID" value="RMA44020.1"/>
    <property type="molecule type" value="Genomic_DNA"/>
</dbReference>
<dbReference type="EC" id="6.3.4.19" evidence="6"/>
<feature type="binding site" evidence="6">
    <location>
        <begin position="58"/>
        <end position="63"/>
    </location>
    <ligand>
        <name>ATP</name>
        <dbReference type="ChEBI" id="CHEBI:30616"/>
    </ligand>
</feature>
<proteinExistence type="inferred from homology"/>
<dbReference type="GO" id="GO:0005524">
    <property type="term" value="F:ATP binding"/>
    <property type="evidence" value="ECO:0007669"/>
    <property type="project" value="UniProtKB-UniRule"/>
</dbReference>
<evidence type="ECO:0000256" key="4">
    <source>
        <dbReference type="ARBA" id="ARBA00022840"/>
    </source>
</evidence>
<evidence type="ECO:0000256" key="6">
    <source>
        <dbReference type="HAMAP-Rule" id="MF_01161"/>
    </source>
</evidence>
<dbReference type="Proteomes" id="UP000281343">
    <property type="component" value="Unassembled WGS sequence"/>
</dbReference>
<comment type="domain">
    <text evidence="6">The N-terminal region contains the highly conserved SGGXDS motif, predicted to be a P-loop motif involved in ATP binding.</text>
</comment>
<keyword evidence="6" id="KW-0963">Cytoplasm</keyword>
<dbReference type="GO" id="GO:0006400">
    <property type="term" value="P:tRNA modification"/>
    <property type="evidence" value="ECO:0007669"/>
    <property type="project" value="UniProtKB-UniRule"/>
</dbReference>
<comment type="similarity">
    <text evidence="6">Belongs to the tRNA(Ile)-lysidine synthase family.</text>
</comment>
<feature type="domain" description="tRNA(Ile)-lysidine/2-thiocytidine synthase N-terminal" evidence="7">
    <location>
        <begin position="53"/>
        <end position="235"/>
    </location>
</feature>
<keyword evidence="1 6" id="KW-0436">Ligase</keyword>
<reference evidence="8 9" key="1">
    <citation type="submission" date="2018-10" db="EMBL/GenBank/DDBJ databases">
        <authorList>
            <person name="Jung H.S."/>
            <person name="Jeon C.O."/>
        </authorList>
    </citation>
    <scope>NUCLEOTIDE SEQUENCE [LARGE SCALE GENOMIC DNA]</scope>
    <source>
        <strain evidence="8 9">MA-7-27</strain>
    </source>
</reference>
<comment type="subcellular location">
    <subcellularLocation>
        <location evidence="6">Cytoplasm</location>
    </subcellularLocation>
</comment>
<comment type="caution">
    <text evidence="8">The sequence shown here is derived from an EMBL/GenBank/DDBJ whole genome shotgun (WGS) entry which is preliminary data.</text>
</comment>
<accession>A0A3L9YMT3</accession>
<evidence type="ECO:0000256" key="3">
    <source>
        <dbReference type="ARBA" id="ARBA00022741"/>
    </source>
</evidence>
<dbReference type="Gene3D" id="3.40.50.620">
    <property type="entry name" value="HUPs"/>
    <property type="match status" value="1"/>
</dbReference>
<dbReference type="GO" id="GO:0032267">
    <property type="term" value="F:tRNA(Ile)-lysidine synthase activity"/>
    <property type="evidence" value="ECO:0007669"/>
    <property type="project" value="UniProtKB-EC"/>
</dbReference>
<dbReference type="AlphaFoldDB" id="A0A3L9YMT3"/>
<protein>
    <recommendedName>
        <fullName evidence="6">tRNA(Ile)-lysidine synthase</fullName>
        <ecNumber evidence="6">6.3.4.19</ecNumber>
    </recommendedName>
    <alternativeName>
        <fullName evidence="6">tRNA(Ile)-2-lysyl-cytidine synthase</fullName>
    </alternativeName>
    <alternativeName>
        <fullName evidence="6">tRNA(Ile)-lysidine synthetase</fullName>
    </alternativeName>
</protein>
<dbReference type="NCBIfam" id="TIGR02432">
    <property type="entry name" value="lysidine_TilS_N"/>
    <property type="match status" value="1"/>
</dbReference>
<dbReference type="CDD" id="cd01992">
    <property type="entry name" value="TilS_N"/>
    <property type="match status" value="1"/>
</dbReference>
<keyword evidence="3 6" id="KW-0547">Nucleotide-binding</keyword>
<evidence type="ECO:0000256" key="1">
    <source>
        <dbReference type="ARBA" id="ARBA00022598"/>
    </source>
</evidence>
<evidence type="ECO:0000256" key="5">
    <source>
        <dbReference type="ARBA" id="ARBA00048539"/>
    </source>
</evidence>
<evidence type="ECO:0000259" key="7">
    <source>
        <dbReference type="Pfam" id="PF01171"/>
    </source>
</evidence>
<dbReference type="HAMAP" id="MF_01161">
    <property type="entry name" value="tRNA_Ile_lys_synt"/>
    <property type="match status" value="1"/>
</dbReference>
<dbReference type="InterPro" id="IPR011063">
    <property type="entry name" value="TilS/TtcA_N"/>
</dbReference>
<name>A0A3L9YMT3_9RHOB</name>
<dbReference type="Pfam" id="PF01171">
    <property type="entry name" value="ATP_bind_3"/>
    <property type="match status" value="1"/>
</dbReference>